<evidence type="ECO:0000313" key="1">
    <source>
        <dbReference type="EMBL" id="GBP45010.1"/>
    </source>
</evidence>
<gene>
    <name evidence="1" type="ORF">EVAR_33439_1</name>
</gene>
<proteinExistence type="predicted"/>
<keyword evidence="2" id="KW-1185">Reference proteome</keyword>
<name>A0A4C1W2C6_EUMVA</name>
<evidence type="ECO:0000313" key="2">
    <source>
        <dbReference type="Proteomes" id="UP000299102"/>
    </source>
</evidence>
<dbReference type="EMBL" id="BGZK01000462">
    <property type="protein sequence ID" value="GBP45010.1"/>
    <property type="molecule type" value="Genomic_DNA"/>
</dbReference>
<dbReference type="AlphaFoldDB" id="A0A4C1W2C6"/>
<sequence>MASSSERARCGIAARFTLSGIYLYFRKSIALELTSGDECICMARCFRGRRRAAVRGRWHQKRITMRTSFDRVRRRLQRRAVAAPHKRAFARSVPNFLSHHFKLVMFLFVCSRLIRSSKCEEELTPTPKVIFKNLL</sequence>
<protein>
    <submittedName>
        <fullName evidence="1">Uncharacterized protein</fullName>
    </submittedName>
</protein>
<comment type="caution">
    <text evidence="1">The sequence shown here is derived from an EMBL/GenBank/DDBJ whole genome shotgun (WGS) entry which is preliminary data.</text>
</comment>
<reference evidence="1 2" key="1">
    <citation type="journal article" date="2019" name="Commun. Biol.">
        <title>The bagworm genome reveals a unique fibroin gene that provides high tensile strength.</title>
        <authorList>
            <person name="Kono N."/>
            <person name="Nakamura H."/>
            <person name="Ohtoshi R."/>
            <person name="Tomita M."/>
            <person name="Numata K."/>
            <person name="Arakawa K."/>
        </authorList>
    </citation>
    <scope>NUCLEOTIDE SEQUENCE [LARGE SCALE GENOMIC DNA]</scope>
</reference>
<accession>A0A4C1W2C6</accession>
<organism evidence="1 2">
    <name type="scientific">Eumeta variegata</name>
    <name type="common">Bagworm moth</name>
    <name type="synonym">Eumeta japonica</name>
    <dbReference type="NCBI Taxonomy" id="151549"/>
    <lineage>
        <taxon>Eukaryota</taxon>
        <taxon>Metazoa</taxon>
        <taxon>Ecdysozoa</taxon>
        <taxon>Arthropoda</taxon>
        <taxon>Hexapoda</taxon>
        <taxon>Insecta</taxon>
        <taxon>Pterygota</taxon>
        <taxon>Neoptera</taxon>
        <taxon>Endopterygota</taxon>
        <taxon>Lepidoptera</taxon>
        <taxon>Glossata</taxon>
        <taxon>Ditrysia</taxon>
        <taxon>Tineoidea</taxon>
        <taxon>Psychidae</taxon>
        <taxon>Oiketicinae</taxon>
        <taxon>Eumeta</taxon>
    </lineage>
</organism>
<dbReference type="Proteomes" id="UP000299102">
    <property type="component" value="Unassembled WGS sequence"/>
</dbReference>